<evidence type="ECO:0000313" key="1">
    <source>
        <dbReference type="EMBL" id="GMS98223.1"/>
    </source>
</evidence>
<keyword evidence="2" id="KW-1185">Reference proteome</keyword>
<dbReference type="AlphaFoldDB" id="A0AAV5TW29"/>
<accession>A0AAV5TW29</accession>
<feature type="non-terminal residue" evidence="1">
    <location>
        <position position="72"/>
    </location>
</feature>
<dbReference type="EMBL" id="BTSX01000005">
    <property type="protein sequence ID" value="GMS98223.1"/>
    <property type="molecule type" value="Genomic_DNA"/>
</dbReference>
<sequence length="72" mass="8076">QSWSLSSNDSLDEEADLAPEIFAEMAKVYGAFATTILSHLNEQVNHSAQSLANENWISERPEILRVIHDFST</sequence>
<proteinExistence type="predicted"/>
<evidence type="ECO:0000313" key="2">
    <source>
        <dbReference type="Proteomes" id="UP001432027"/>
    </source>
</evidence>
<reference evidence="1" key="1">
    <citation type="submission" date="2023-10" db="EMBL/GenBank/DDBJ databases">
        <title>Genome assembly of Pristionchus species.</title>
        <authorList>
            <person name="Yoshida K."/>
            <person name="Sommer R.J."/>
        </authorList>
    </citation>
    <scope>NUCLEOTIDE SEQUENCE</scope>
    <source>
        <strain evidence="1">RS0144</strain>
    </source>
</reference>
<comment type="caution">
    <text evidence="1">The sequence shown here is derived from an EMBL/GenBank/DDBJ whole genome shotgun (WGS) entry which is preliminary data.</text>
</comment>
<feature type="non-terminal residue" evidence="1">
    <location>
        <position position="1"/>
    </location>
</feature>
<protein>
    <submittedName>
        <fullName evidence="1">Uncharacterized protein</fullName>
    </submittedName>
</protein>
<organism evidence="1 2">
    <name type="scientific">Pristionchus entomophagus</name>
    <dbReference type="NCBI Taxonomy" id="358040"/>
    <lineage>
        <taxon>Eukaryota</taxon>
        <taxon>Metazoa</taxon>
        <taxon>Ecdysozoa</taxon>
        <taxon>Nematoda</taxon>
        <taxon>Chromadorea</taxon>
        <taxon>Rhabditida</taxon>
        <taxon>Rhabditina</taxon>
        <taxon>Diplogasteromorpha</taxon>
        <taxon>Diplogasteroidea</taxon>
        <taxon>Neodiplogasteridae</taxon>
        <taxon>Pristionchus</taxon>
    </lineage>
</organism>
<gene>
    <name evidence="1" type="ORF">PENTCL1PPCAC_20398</name>
</gene>
<dbReference type="Proteomes" id="UP001432027">
    <property type="component" value="Unassembled WGS sequence"/>
</dbReference>
<name>A0AAV5TW29_9BILA</name>